<dbReference type="Pfam" id="PF06983">
    <property type="entry name" value="3-dmu-9_3-mt"/>
    <property type="match status" value="1"/>
</dbReference>
<dbReference type="Gene3D" id="3.10.180.10">
    <property type="entry name" value="2,3-Dihydroxybiphenyl 1,2-Dioxygenase, domain 1"/>
    <property type="match status" value="1"/>
</dbReference>
<dbReference type="InterPro" id="IPR009725">
    <property type="entry name" value="3_dmu_93_MTrfase"/>
</dbReference>
<protein>
    <submittedName>
        <fullName evidence="2">VOC family protein</fullName>
    </submittedName>
</protein>
<dbReference type="PANTHER" id="PTHR33990">
    <property type="entry name" value="PROTEIN YJDN-RELATED"/>
    <property type="match status" value="1"/>
</dbReference>
<evidence type="ECO:0000313" key="3">
    <source>
        <dbReference type="Proteomes" id="UP001144205"/>
    </source>
</evidence>
<name>A0ABQ5LQ56_9RHOB</name>
<dbReference type="PIRSF" id="PIRSF021700">
    <property type="entry name" value="3_dmu_93_MTrfase"/>
    <property type="match status" value="1"/>
</dbReference>
<reference evidence="2" key="1">
    <citation type="journal article" date="2023" name="Int. J. Syst. Evol. Microbiol.">
        <title>Sinisalibacter aestuarii sp. nov., isolated from estuarine sediment of the Arakawa River.</title>
        <authorList>
            <person name="Arafat S.T."/>
            <person name="Hirano S."/>
            <person name="Sato A."/>
            <person name="Takeuchi K."/>
            <person name="Yasuda T."/>
            <person name="Terahara T."/>
            <person name="Hamada M."/>
            <person name="Kobayashi T."/>
        </authorList>
    </citation>
    <scope>NUCLEOTIDE SEQUENCE</scope>
    <source>
        <strain evidence="2">B-399</strain>
    </source>
</reference>
<dbReference type="RefSeq" id="WP_281841107.1">
    <property type="nucleotide sequence ID" value="NZ_BROH01000002.1"/>
</dbReference>
<dbReference type="Proteomes" id="UP001144205">
    <property type="component" value="Unassembled WGS sequence"/>
</dbReference>
<dbReference type="CDD" id="cd06588">
    <property type="entry name" value="PhnB_like"/>
    <property type="match status" value="1"/>
</dbReference>
<dbReference type="EMBL" id="BROH01000002">
    <property type="protein sequence ID" value="GKY87132.1"/>
    <property type="molecule type" value="Genomic_DNA"/>
</dbReference>
<dbReference type="InterPro" id="IPR029068">
    <property type="entry name" value="Glyas_Bleomycin-R_OHBP_Dase"/>
</dbReference>
<organism evidence="2 3">
    <name type="scientific">Sinisalibacter aestuarii</name>
    <dbReference type="NCBI Taxonomy" id="2949426"/>
    <lineage>
        <taxon>Bacteria</taxon>
        <taxon>Pseudomonadati</taxon>
        <taxon>Pseudomonadota</taxon>
        <taxon>Alphaproteobacteria</taxon>
        <taxon>Rhodobacterales</taxon>
        <taxon>Roseobacteraceae</taxon>
        <taxon>Sinisalibacter</taxon>
    </lineage>
</organism>
<feature type="domain" description="PhnB-like" evidence="1">
    <location>
        <begin position="3"/>
        <end position="112"/>
    </location>
</feature>
<keyword evidence="3" id="KW-1185">Reference proteome</keyword>
<dbReference type="SUPFAM" id="SSF54593">
    <property type="entry name" value="Glyoxalase/Bleomycin resistance protein/Dihydroxybiphenyl dioxygenase"/>
    <property type="match status" value="1"/>
</dbReference>
<comment type="caution">
    <text evidence="2">The sequence shown here is derived from an EMBL/GenBank/DDBJ whole genome shotgun (WGS) entry which is preliminary data.</text>
</comment>
<gene>
    <name evidence="2" type="ORF">STA1M1_10010</name>
</gene>
<evidence type="ECO:0000313" key="2">
    <source>
        <dbReference type="EMBL" id="GKY87132.1"/>
    </source>
</evidence>
<dbReference type="PANTHER" id="PTHR33990:SF2">
    <property type="entry name" value="PHNB-LIKE DOMAIN-CONTAINING PROTEIN"/>
    <property type="match status" value="1"/>
</dbReference>
<sequence length="152" mass="16096">MSKLRTCLWFDGAAEEAARFYVSLIPGSGVETLAGATAEGKPLMVNFHLAGVPYQALNGGPMFTHSPAVSIAVITEDQAETDRLWDALIADGGAESRCAWCVDRFGVSWQVVPRQLMATVGGADPAGAARATEAMFTMNKIDIATLEAAYRG</sequence>
<accession>A0ABQ5LQ56</accession>
<dbReference type="InterPro" id="IPR028973">
    <property type="entry name" value="PhnB-like"/>
</dbReference>
<evidence type="ECO:0000259" key="1">
    <source>
        <dbReference type="Pfam" id="PF06983"/>
    </source>
</evidence>
<proteinExistence type="predicted"/>